<dbReference type="Proteomes" id="UP000194841">
    <property type="component" value="Unassembled WGS sequence"/>
</dbReference>
<reference evidence="1 2" key="1">
    <citation type="submission" date="2017-02" db="EMBL/GenBank/DDBJ databases">
        <title>Pseudoalteromonas ulvae TC14 Genome.</title>
        <authorList>
            <person name="Molmeret M."/>
        </authorList>
    </citation>
    <scope>NUCLEOTIDE SEQUENCE [LARGE SCALE GENOMIC DNA]</scope>
    <source>
        <strain evidence="1">TC14</strain>
    </source>
</reference>
<gene>
    <name evidence="1" type="ORF">B1199_08645</name>
</gene>
<evidence type="ECO:0000313" key="1">
    <source>
        <dbReference type="EMBL" id="OUL58390.1"/>
    </source>
</evidence>
<keyword evidence="2" id="KW-1185">Reference proteome</keyword>
<organism evidence="1 2">
    <name type="scientific">Pseudoalteromonas ulvae</name>
    <dbReference type="NCBI Taxonomy" id="107327"/>
    <lineage>
        <taxon>Bacteria</taxon>
        <taxon>Pseudomonadati</taxon>
        <taxon>Pseudomonadota</taxon>
        <taxon>Gammaproteobacteria</taxon>
        <taxon>Alteromonadales</taxon>
        <taxon>Pseudoalteromonadaceae</taxon>
        <taxon>Pseudoalteromonas</taxon>
    </lineage>
</organism>
<protein>
    <submittedName>
        <fullName evidence="1">Uncharacterized protein</fullName>
    </submittedName>
</protein>
<name>A0A244CRZ2_PSEDV</name>
<dbReference type="RefSeq" id="WP_086743694.1">
    <property type="nucleotide sequence ID" value="NZ_MWPV01000002.1"/>
</dbReference>
<accession>A0A244CRZ2</accession>
<dbReference type="EMBL" id="MWPV01000002">
    <property type="protein sequence ID" value="OUL58390.1"/>
    <property type="molecule type" value="Genomic_DNA"/>
</dbReference>
<comment type="caution">
    <text evidence="1">The sequence shown here is derived from an EMBL/GenBank/DDBJ whole genome shotgun (WGS) entry which is preliminary data.</text>
</comment>
<evidence type="ECO:0000313" key="2">
    <source>
        <dbReference type="Proteomes" id="UP000194841"/>
    </source>
</evidence>
<sequence length="105" mass="11778">MSFDSHQVMNDMLVAMQTSLADDWQEASGYAQQLLIQHKEMMFELAKLRLEGELTEQELQNELIDEQETIAAELLALQVIGKASAQRAAQAAMNVLIRAVRTAMI</sequence>
<dbReference type="AlphaFoldDB" id="A0A244CRZ2"/>
<proteinExistence type="predicted"/>
<dbReference type="OrthoDB" id="1445607at2"/>